<evidence type="ECO:0000256" key="1">
    <source>
        <dbReference type="SAM" id="MobiDB-lite"/>
    </source>
</evidence>
<reference evidence="2" key="1">
    <citation type="submission" date="2018-11" db="EMBL/GenBank/DDBJ databases">
        <authorList>
            <consortium name="Pathogen Informatics"/>
        </authorList>
    </citation>
    <scope>NUCLEOTIDE SEQUENCE</scope>
</reference>
<proteinExistence type="predicted"/>
<feature type="region of interest" description="Disordered" evidence="1">
    <location>
        <begin position="46"/>
        <end position="91"/>
    </location>
</feature>
<dbReference type="EMBL" id="CAAALY010004958">
    <property type="protein sequence ID" value="VEL08882.1"/>
    <property type="molecule type" value="Genomic_DNA"/>
</dbReference>
<evidence type="ECO:0000313" key="2">
    <source>
        <dbReference type="EMBL" id="VEL08882.1"/>
    </source>
</evidence>
<name>A0A3S5CHJ5_9PLAT</name>
<dbReference type="Proteomes" id="UP000784294">
    <property type="component" value="Unassembled WGS sequence"/>
</dbReference>
<feature type="compositionally biased region" description="Pro residues" evidence="1">
    <location>
        <begin position="51"/>
        <end position="60"/>
    </location>
</feature>
<feature type="compositionally biased region" description="Polar residues" evidence="1">
    <location>
        <begin position="74"/>
        <end position="91"/>
    </location>
</feature>
<evidence type="ECO:0000313" key="3">
    <source>
        <dbReference type="Proteomes" id="UP000784294"/>
    </source>
</evidence>
<sequence>MSIDLERGKGAERSEQGESLEGNFLASYYAYRRVYAHQRLMARAESSTCTYPPPPPPPPHRFGAINSGIHSEAKQTTNQSYKQDSNRASLD</sequence>
<comment type="caution">
    <text evidence="2">The sequence shown here is derived from an EMBL/GenBank/DDBJ whole genome shotgun (WGS) entry which is preliminary data.</text>
</comment>
<accession>A0A3S5CHJ5</accession>
<dbReference type="AlphaFoldDB" id="A0A3S5CHJ5"/>
<gene>
    <name evidence="2" type="ORF">PXEA_LOCUS2322</name>
</gene>
<organism evidence="2 3">
    <name type="scientific">Protopolystoma xenopodis</name>
    <dbReference type="NCBI Taxonomy" id="117903"/>
    <lineage>
        <taxon>Eukaryota</taxon>
        <taxon>Metazoa</taxon>
        <taxon>Spiralia</taxon>
        <taxon>Lophotrochozoa</taxon>
        <taxon>Platyhelminthes</taxon>
        <taxon>Monogenea</taxon>
        <taxon>Polyopisthocotylea</taxon>
        <taxon>Polystomatidea</taxon>
        <taxon>Polystomatidae</taxon>
        <taxon>Protopolystoma</taxon>
    </lineage>
</organism>
<keyword evidence="3" id="KW-1185">Reference proteome</keyword>
<protein>
    <submittedName>
        <fullName evidence="2">Uncharacterized protein</fullName>
    </submittedName>
</protein>